<dbReference type="PANTHER" id="PTHR31286">
    <property type="entry name" value="GLYCINE-RICH CELL WALL STRUCTURAL PROTEIN 1.8-LIKE"/>
    <property type="match status" value="1"/>
</dbReference>
<comment type="caution">
    <text evidence="2">The sequence shown here is derived from an EMBL/GenBank/DDBJ whole genome shotgun (WGS) entry which is preliminary data.</text>
</comment>
<protein>
    <recommendedName>
        <fullName evidence="1">DUF4283 domain-containing protein</fullName>
    </recommendedName>
</protein>
<evidence type="ECO:0000313" key="3">
    <source>
        <dbReference type="Proteomes" id="UP001187471"/>
    </source>
</evidence>
<accession>A0AA88UTR2</accession>
<dbReference type="Proteomes" id="UP001187471">
    <property type="component" value="Unassembled WGS sequence"/>
</dbReference>
<feature type="domain" description="DUF4283" evidence="1">
    <location>
        <begin position="36"/>
        <end position="117"/>
    </location>
</feature>
<dbReference type="AlphaFoldDB" id="A0AA88UTR2"/>
<sequence>MASGSFGSDFLESPHTLARYGRLLSLDPDVVACRRQLWENTLIGRIVDTRKLSVQLLQRLLDHFWRLQGRVVVEEIGSLLAFHFALHSDMESVLKANPWNIRGTLLVLQRWQPSMAIEQVEFLSVDLWLQLHFIPIELFYRDMVGIIGSAFGELLAIDWNPVRQQQRDFFRVLVRIRLDDPLIPGLFVRTNQRESHWIQARFEKVFHVCYRCGILGHSIDTYRLPLRVVRDRLEITCLRYTATDRITMLAHRAEPCFTSALRAFANTSWNRTTRFNVIDDGNELELVYGTDRRSSVDSEQDSMVHIHDDYTCSLPSALPTSSAEDSATVTSAGLLAIERHLGTLGLILRTRREMC</sequence>
<keyword evidence="3" id="KW-1185">Reference proteome</keyword>
<evidence type="ECO:0000313" key="2">
    <source>
        <dbReference type="EMBL" id="KAK2987602.1"/>
    </source>
</evidence>
<dbReference type="Pfam" id="PF14111">
    <property type="entry name" value="DUF4283"/>
    <property type="match status" value="1"/>
</dbReference>
<dbReference type="PANTHER" id="PTHR31286:SF167">
    <property type="entry name" value="OS09G0268800 PROTEIN"/>
    <property type="match status" value="1"/>
</dbReference>
<reference evidence="2" key="1">
    <citation type="submission" date="2022-12" db="EMBL/GenBank/DDBJ databases">
        <title>Draft genome assemblies for two species of Escallonia (Escalloniales).</title>
        <authorList>
            <person name="Chanderbali A."/>
            <person name="Dervinis C."/>
            <person name="Anghel I."/>
            <person name="Soltis D."/>
            <person name="Soltis P."/>
            <person name="Zapata F."/>
        </authorList>
    </citation>
    <scope>NUCLEOTIDE SEQUENCE</scope>
    <source>
        <strain evidence="2">UCBG92.1500</strain>
        <tissue evidence="2">Leaf</tissue>
    </source>
</reference>
<dbReference type="InterPro" id="IPR025558">
    <property type="entry name" value="DUF4283"/>
</dbReference>
<proteinExistence type="predicted"/>
<organism evidence="2 3">
    <name type="scientific">Escallonia rubra</name>
    <dbReference type="NCBI Taxonomy" id="112253"/>
    <lineage>
        <taxon>Eukaryota</taxon>
        <taxon>Viridiplantae</taxon>
        <taxon>Streptophyta</taxon>
        <taxon>Embryophyta</taxon>
        <taxon>Tracheophyta</taxon>
        <taxon>Spermatophyta</taxon>
        <taxon>Magnoliopsida</taxon>
        <taxon>eudicotyledons</taxon>
        <taxon>Gunneridae</taxon>
        <taxon>Pentapetalae</taxon>
        <taxon>asterids</taxon>
        <taxon>campanulids</taxon>
        <taxon>Escalloniales</taxon>
        <taxon>Escalloniaceae</taxon>
        <taxon>Escallonia</taxon>
    </lineage>
</organism>
<name>A0AA88UTR2_9ASTE</name>
<gene>
    <name evidence="2" type="ORF">RJ640_009346</name>
</gene>
<evidence type="ECO:0000259" key="1">
    <source>
        <dbReference type="Pfam" id="PF14111"/>
    </source>
</evidence>
<dbReference type="InterPro" id="IPR040256">
    <property type="entry name" value="At4g02000-like"/>
</dbReference>
<dbReference type="EMBL" id="JAVXUO010000972">
    <property type="protein sequence ID" value="KAK2987602.1"/>
    <property type="molecule type" value="Genomic_DNA"/>
</dbReference>